<keyword evidence="4 7" id="KW-0472">Membrane</keyword>
<evidence type="ECO:0000313" key="8">
    <source>
        <dbReference type="EMBL" id="MDP9847904.1"/>
    </source>
</evidence>
<feature type="transmembrane region" description="Helical" evidence="7">
    <location>
        <begin position="39"/>
        <end position="61"/>
    </location>
</feature>
<dbReference type="EC" id="4.2.2.29" evidence="7"/>
<comment type="caution">
    <text evidence="8">The sequence shown here is derived from an EMBL/GenBank/DDBJ whole genome shotgun (WGS) entry which is preliminary data.</text>
</comment>
<evidence type="ECO:0000256" key="6">
    <source>
        <dbReference type="ARBA" id="ARBA00023316"/>
    </source>
</evidence>
<dbReference type="HAMAP" id="MF_02065">
    <property type="entry name" value="MltG"/>
    <property type="match status" value="1"/>
</dbReference>
<comment type="catalytic activity">
    <reaction evidence="7">
        <text>a peptidoglycan chain = a peptidoglycan chain with N-acetyl-1,6-anhydromuramyl-[peptide] at the reducing end + a peptidoglycan chain with N-acetylglucosamine at the non-reducing end.</text>
        <dbReference type="EC" id="4.2.2.29"/>
    </reaction>
</comment>
<evidence type="ECO:0000256" key="1">
    <source>
        <dbReference type="ARBA" id="ARBA00022475"/>
    </source>
</evidence>
<sequence length="317" mass="34330">MNIEDLLRETLSDMAREERPPPPGRFLQVGGGRSRRRGLALAAAAAVTVMAVGSTLVVGGLSSRMTVSEPPVGQGSGEVPVEVLRNRLTVKEGLRLTDVFKRLSNVTGRPVKEFEQAAKHGGALGLPAYAKGRLEGFAFPATYEVSPTSSPAEILAAMVARFNRTAEDLDLVDGARRAGRTPLEILTIASIVQAESGTNRDMPKIARVVYNRLDLKPARKLEMDSTLMYGLNKYGITASNKDLRSRSPYNTYMRPGLPPGPIGNPGADAIKAALKPAAGSWLWFVTTDPKKGVTKFAGSESEFLKLKEEWERNRGNR</sequence>
<proteinExistence type="inferred from homology"/>
<reference evidence="8 9" key="1">
    <citation type="submission" date="2023-07" db="EMBL/GenBank/DDBJ databases">
        <title>Sequencing the genomes of 1000 actinobacteria strains.</title>
        <authorList>
            <person name="Klenk H.-P."/>
        </authorList>
    </citation>
    <scope>NUCLEOTIDE SEQUENCE [LARGE SCALE GENOMIC DNA]</scope>
    <source>
        <strain evidence="8 9">DSM 46740</strain>
    </source>
</reference>
<dbReference type="EMBL" id="JAUSQU010000001">
    <property type="protein sequence ID" value="MDP9847904.1"/>
    <property type="molecule type" value="Genomic_DNA"/>
</dbReference>
<dbReference type="PANTHER" id="PTHR30518:SF2">
    <property type="entry name" value="ENDOLYTIC MUREIN TRANSGLYCOSYLASE"/>
    <property type="match status" value="1"/>
</dbReference>
<dbReference type="RefSeq" id="WP_307564952.1">
    <property type="nucleotide sequence ID" value="NZ_JAUSQU010000001.1"/>
</dbReference>
<dbReference type="NCBIfam" id="TIGR00247">
    <property type="entry name" value="endolytic transglycosylase MltG"/>
    <property type="match status" value="1"/>
</dbReference>
<keyword evidence="3 7" id="KW-1133">Transmembrane helix</keyword>
<dbReference type="Proteomes" id="UP001225356">
    <property type="component" value="Unassembled WGS sequence"/>
</dbReference>
<keyword evidence="5 7" id="KW-0456">Lyase</keyword>
<evidence type="ECO:0000256" key="2">
    <source>
        <dbReference type="ARBA" id="ARBA00022692"/>
    </source>
</evidence>
<evidence type="ECO:0000256" key="5">
    <source>
        <dbReference type="ARBA" id="ARBA00023239"/>
    </source>
</evidence>
<comment type="similarity">
    <text evidence="7">Belongs to the transglycosylase MltG family.</text>
</comment>
<feature type="site" description="Important for catalytic activity" evidence="7">
    <location>
        <position position="195"/>
    </location>
</feature>
<organism evidence="8 9">
    <name type="scientific">Streptosporangium lutulentum</name>
    <dbReference type="NCBI Taxonomy" id="1461250"/>
    <lineage>
        <taxon>Bacteria</taxon>
        <taxon>Bacillati</taxon>
        <taxon>Actinomycetota</taxon>
        <taxon>Actinomycetes</taxon>
        <taxon>Streptosporangiales</taxon>
        <taxon>Streptosporangiaceae</taxon>
        <taxon>Streptosporangium</taxon>
    </lineage>
</organism>
<protein>
    <recommendedName>
        <fullName evidence="7">Endolytic murein transglycosylase</fullName>
        <ecNumber evidence="7">4.2.2.29</ecNumber>
    </recommendedName>
    <alternativeName>
        <fullName evidence="7">Peptidoglycan lytic transglycosylase</fullName>
    </alternativeName>
    <alternativeName>
        <fullName evidence="7">Peptidoglycan polymerization terminase</fullName>
    </alternativeName>
</protein>
<dbReference type="Pfam" id="PF02618">
    <property type="entry name" value="YceG"/>
    <property type="match status" value="1"/>
</dbReference>
<keyword evidence="6 7" id="KW-0961">Cell wall biogenesis/degradation</keyword>
<evidence type="ECO:0000313" key="9">
    <source>
        <dbReference type="Proteomes" id="UP001225356"/>
    </source>
</evidence>
<comment type="function">
    <text evidence="7">Functions as a peptidoglycan terminase that cleaves nascent peptidoglycan strands endolytically to terminate their elongation.</text>
</comment>
<dbReference type="CDD" id="cd08010">
    <property type="entry name" value="MltG_like"/>
    <property type="match status" value="1"/>
</dbReference>
<gene>
    <name evidence="7" type="primary">mltG</name>
    <name evidence="8" type="ORF">J2853_007115</name>
</gene>
<evidence type="ECO:0000256" key="7">
    <source>
        <dbReference type="HAMAP-Rule" id="MF_02065"/>
    </source>
</evidence>
<keyword evidence="1 7" id="KW-1003">Cell membrane</keyword>
<accession>A0ABT9QMF3</accession>
<evidence type="ECO:0000256" key="3">
    <source>
        <dbReference type="ARBA" id="ARBA00022989"/>
    </source>
</evidence>
<comment type="subcellular location">
    <subcellularLocation>
        <location evidence="7">Cell membrane</location>
        <topology evidence="7">Single-pass membrane protein</topology>
    </subcellularLocation>
</comment>
<dbReference type="PANTHER" id="PTHR30518">
    <property type="entry name" value="ENDOLYTIC MUREIN TRANSGLYCOSYLASE"/>
    <property type="match status" value="1"/>
</dbReference>
<dbReference type="InterPro" id="IPR003770">
    <property type="entry name" value="MLTG-like"/>
</dbReference>
<evidence type="ECO:0000256" key="4">
    <source>
        <dbReference type="ARBA" id="ARBA00023136"/>
    </source>
</evidence>
<keyword evidence="2 7" id="KW-0812">Transmembrane</keyword>
<name>A0ABT9QMF3_9ACTN</name>
<keyword evidence="9" id="KW-1185">Reference proteome</keyword>